<keyword evidence="3" id="KW-0133">Cell shape</keyword>
<keyword evidence="6" id="KW-0961">Cell wall biogenesis/degradation</keyword>
<dbReference type="eggNOG" id="COG2348">
    <property type="taxonomic scope" value="Bacteria"/>
</dbReference>
<evidence type="ECO:0000256" key="5">
    <source>
        <dbReference type="ARBA" id="ARBA00023315"/>
    </source>
</evidence>
<dbReference type="InterPro" id="IPR038740">
    <property type="entry name" value="BioF2-like_GNAT_dom"/>
</dbReference>
<feature type="domain" description="BioF2-like acetyltransferase" evidence="7">
    <location>
        <begin position="60"/>
        <end position="190"/>
    </location>
</feature>
<dbReference type="Proteomes" id="UP000028984">
    <property type="component" value="Unassembled WGS sequence"/>
</dbReference>
<gene>
    <name evidence="8" type="ORF">BREU_1454</name>
</gene>
<keyword evidence="5" id="KW-0012">Acyltransferase</keyword>
<comment type="similarity">
    <text evidence="1">Belongs to the FemABX family.</text>
</comment>
<accession>A0A087CSM9</accession>
<dbReference type="PANTHER" id="PTHR36174">
    <property type="entry name" value="LIPID II:GLYCINE GLYCYLTRANSFERASE"/>
    <property type="match status" value="1"/>
</dbReference>
<evidence type="ECO:0000256" key="1">
    <source>
        <dbReference type="ARBA" id="ARBA00009943"/>
    </source>
</evidence>
<keyword evidence="9" id="KW-1185">Reference proteome</keyword>
<dbReference type="PROSITE" id="PS51191">
    <property type="entry name" value="FEMABX"/>
    <property type="match status" value="1"/>
</dbReference>
<evidence type="ECO:0000256" key="3">
    <source>
        <dbReference type="ARBA" id="ARBA00022960"/>
    </source>
</evidence>
<protein>
    <submittedName>
        <fullName evidence="8">Cell wall biosynthesis-associated protein</fullName>
    </submittedName>
</protein>
<evidence type="ECO:0000256" key="4">
    <source>
        <dbReference type="ARBA" id="ARBA00022984"/>
    </source>
</evidence>
<keyword evidence="4" id="KW-0573">Peptidoglycan synthesis</keyword>
<organism evidence="8 9">
    <name type="scientific">Bifidobacterium reuteri DSM 23975</name>
    <dbReference type="NCBI Taxonomy" id="1437610"/>
    <lineage>
        <taxon>Bacteria</taxon>
        <taxon>Bacillati</taxon>
        <taxon>Actinomycetota</taxon>
        <taxon>Actinomycetes</taxon>
        <taxon>Bifidobacteriales</taxon>
        <taxon>Bifidobacteriaceae</taxon>
        <taxon>Bifidobacterium</taxon>
    </lineage>
</organism>
<proteinExistence type="inferred from homology"/>
<dbReference type="InterPro" id="IPR050644">
    <property type="entry name" value="PG_Glycine_Bridge_Synth"/>
</dbReference>
<reference evidence="8 9" key="1">
    <citation type="submission" date="2014-03" db="EMBL/GenBank/DDBJ databases">
        <title>Genomics of Bifidobacteria.</title>
        <authorList>
            <person name="Ventura M."/>
            <person name="Milani C."/>
            <person name="Lugli G.A."/>
        </authorList>
    </citation>
    <scope>NUCLEOTIDE SEQUENCE [LARGE SCALE GENOMIC DNA]</scope>
    <source>
        <strain evidence="8 9">DSM 23975</strain>
    </source>
</reference>
<evidence type="ECO:0000256" key="2">
    <source>
        <dbReference type="ARBA" id="ARBA00022679"/>
    </source>
</evidence>
<dbReference type="InterPro" id="IPR003447">
    <property type="entry name" value="FEMABX"/>
</dbReference>
<evidence type="ECO:0000259" key="7">
    <source>
        <dbReference type="Pfam" id="PF13480"/>
    </source>
</evidence>
<dbReference type="InterPro" id="IPR016181">
    <property type="entry name" value="Acyl_CoA_acyltransferase"/>
</dbReference>
<dbReference type="Pfam" id="PF13480">
    <property type="entry name" value="Acetyltransf_6"/>
    <property type="match status" value="1"/>
</dbReference>
<comment type="caution">
    <text evidence="8">The sequence shown here is derived from an EMBL/GenBank/DDBJ whole genome shotgun (WGS) entry which is preliminary data.</text>
</comment>
<dbReference type="SUPFAM" id="SSF55729">
    <property type="entry name" value="Acyl-CoA N-acyltransferases (Nat)"/>
    <property type="match status" value="1"/>
</dbReference>
<evidence type="ECO:0000313" key="8">
    <source>
        <dbReference type="EMBL" id="KFI86279.1"/>
    </source>
</evidence>
<evidence type="ECO:0000313" key="9">
    <source>
        <dbReference type="Proteomes" id="UP000028984"/>
    </source>
</evidence>
<dbReference type="Gene3D" id="3.40.630.30">
    <property type="match status" value="1"/>
</dbReference>
<evidence type="ECO:0000256" key="6">
    <source>
        <dbReference type="ARBA" id="ARBA00023316"/>
    </source>
</evidence>
<dbReference type="STRING" id="1437610.BREU_1454"/>
<dbReference type="GO" id="GO:0009252">
    <property type="term" value="P:peptidoglycan biosynthetic process"/>
    <property type="evidence" value="ECO:0007669"/>
    <property type="project" value="UniProtKB-KW"/>
</dbReference>
<dbReference type="EMBL" id="JGZK01000005">
    <property type="protein sequence ID" value="KFI86279.1"/>
    <property type="molecule type" value="Genomic_DNA"/>
</dbReference>
<dbReference type="GO" id="GO:0016755">
    <property type="term" value="F:aminoacyltransferase activity"/>
    <property type="evidence" value="ECO:0007669"/>
    <property type="project" value="InterPro"/>
</dbReference>
<dbReference type="GO" id="GO:0071555">
    <property type="term" value="P:cell wall organization"/>
    <property type="evidence" value="ECO:0007669"/>
    <property type="project" value="UniProtKB-KW"/>
</dbReference>
<dbReference type="PANTHER" id="PTHR36174:SF1">
    <property type="entry name" value="LIPID II:GLYCINE GLYCYLTRANSFERASE"/>
    <property type="match status" value="1"/>
</dbReference>
<dbReference type="GO" id="GO:0008360">
    <property type="term" value="P:regulation of cell shape"/>
    <property type="evidence" value="ECO:0007669"/>
    <property type="project" value="UniProtKB-KW"/>
</dbReference>
<dbReference type="AlphaFoldDB" id="A0A087CSM9"/>
<sequence>MINALVEYVHHEDPEVVFLRIDTWTTAGTKPVLSTVPYDRTVIVDLTGGDDQILARMKKRGRRDVRKALRESRAVCRDETTEALTDFKDYYDAMVETAQRDGFTPAPMSDYTDMLKALGPDHCRLFAARIDGRVVAWAIVTINHDHAVYYYACSRTEIQKDLVPDQLLYFFCCALGQYGCTQIDLMGIGSDFAPSLRSLNTFKTKFSEDVEPVAPARDVPIRRGFYAALTALQHMRRLLNR</sequence>
<name>A0A087CSM9_9BIFI</name>
<keyword evidence="2" id="KW-0808">Transferase</keyword>